<reference evidence="3 4" key="1">
    <citation type="submission" date="2017-06" db="EMBL/GenBank/DDBJ databases">
        <title>Cmopartive genomic analysis of Ambrosia Fusariam Clade fungi.</title>
        <authorList>
            <person name="Stajich J.E."/>
            <person name="Carrillo J."/>
            <person name="Kijimoto T."/>
            <person name="Eskalen A."/>
            <person name="O'Donnell K."/>
            <person name="Kasson M."/>
        </authorList>
    </citation>
    <scope>NUCLEOTIDE SEQUENCE [LARGE SCALE GENOMIC DNA]</scope>
    <source>
        <strain evidence="3 4">NRRL 20438</strain>
    </source>
</reference>
<feature type="transmembrane region" description="Helical" evidence="1">
    <location>
        <begin position="114"/>
        <end position="136"/>
    </location>
</feature>
<evidence type="ECO:0000256" key="1">
    <source>
        <dbReference type="SAM" id="Phobius"/>
    </source>
</evidence>
<dbReference type="InterPro" id="IPR046529">
    <property type="entry name" value="DUF6594"/>
</dbReference>
<feature type="transmembrane region" description="Helical" evidence="1">
    <location>
        <begin position="142"/>
        <end position="161"/>
    </location>
</feature>
<evidence type="ECO:0000313" key="4">
    <source>
        <dbReference type="Proteomes" id="UP000288429"/>
    </source>
</evidence>
<sequence>MASESYEKSLVTYVNRSLEDEEDFHFLRFEFLQRLNITQLQRFFHSDEDFNDPFSSHYAFFKDAETEIDPMRDAFMRYLPSRLAFSKEERHQRLQEYLNGKLPKEVSKFVDRSVRFVIAVSGGLFLIVPMIIMTLRPSDVKSLVTVSAFVFLFALILSFVVKVSNIDTLVSTATYAAVLVVFVGTSTGNTGLLEPPTT</sequence>
<gene>
    <name evidence="3" type="ORF">CDV31_000338</name>
</gene>
<keyword evidence="1" id="KW-1133">Transmembrane helix</keyword>
<dbReference type="Pfam" id="PF20237">
    <property type="entry name" value="DUF6594"/>
    <property type="match status" value="1"/>
</dbReference>
<keyword evidence="4" id="KW-1185">Reference proteome</keyword>
<feature type="domain" description="DUF6594" evidence="2">
    <location>
        <begin position="32"/>
        <end position="180"/>
    </location>
</feature>
<dbReference type="Proteomes" id="UP000288429">
    <property type="component" value="Unassembled WGS sequence"/>
</dbReference>
<feature type="transmembrane region" description="Helical" evidence="1">
    <location>
        <begin position="173"/>
        <end position="193"/>
    </location>
</feature>
<accession>A0A428V2A5</accession>
<organism evidence="3 4">
    <name type="scientific">Fusarium ambrosium</name>
    <dbReference type="NCBI Taxonomy" id="131363"/>
    <lineage>
        <taxon>Eukaryota</taxon>
        <taxon>Fungi</taxon>
        <taxon>Dikarya</taxon>
        <taxon>Ascomycota</taxon>
        <taxon>Pezizomycotina</taxon>
        <taxon>Sordariomycetes</taxon>
        <taxon>Hypocreomycetidae</taxon>
        <taxon>Hypocreales</taxon>
        <taxon>Nectriaceae</taxon>
        <taxon>Fusarium</taxon>
        <taxon>Fusarium solani species complex</taxon>
    </lineage>
</organism>
<evidence type="ECO:0000259" key="2">
    <source>
        <dbReference type="Pfam" id="PF20237"/>
    </source>
</evidence>
<protein>
    <recommendedName>
        <fullName evidence="2">DUF6594 domain-containing protein</fullName>
    </recommendedName>
</protein>
<name>A0A428V2A5_9HYPO</name>
<comment type="caution">
    <text evidence="3">The sequence shown here is derived from an EMBL/GenBank/DDBJ whole genome shotgun (WGS) entry which is preliminary data.</text>
</comment>
<dbReference type="AlphaFoldDB" id="A0A428V2A5"/>
<keyword evidence="1" id="KW-0472">Membrane</keyword>
<evidence type="ECO:0000313" key="3">
    <source>
        <dbReference type="EMBL" id="RSM20652.1"/>
    </source>
</evidence>
<keyword evidence="1" id="KW-0812">Transmembrane</keyword>
<proteinExistence type="predicted"/>
<dbReference type="EMBL" id="NIZV01000003">
    <property type="protein sequence ID" value="RSM20652.1"/>
    <property type="molecule type" value="Genomic_DNA"/>
</dbReference>